<accession>A0A9N9JWC9</accession>
<name>A0A9N9JWC9_9GLOM</name>
<keyword evidence="1" id="KW-0175">Coiled coil</keyword>
<proteinExistence type="predicted"/>
<evidence type="ECO:0000313" key="2">
    <source>
        <dbReference type="EMBL" id="CAG8797237.1"/>
    </source>
</evidence>
<gene>
    <name evidence="2" type="ORF">CPELLU_LOCUS17422</name>
</gene>
<evidence type="ECO:0000313" key="3">
    <source>
        <dbReference type="Proteomes" id="UP000789759"/>
    </source>
</evidence>
<dbReference type="Proteomes" id="UP000789759">
    <property type="component" value="Unassembled WGS sequence"/>
</dbReference>
<dbReference type="OrthoDB" id="2436883at2759"/>
<keyword evidence="3" id="KW-1185">Reference proteome</keyword>
<organism evidence="2 3">
    <name type="scientific">Cetraspora pellucida</name>
    <dbReference type="NCBI Taxonomy" id="1433469"/>
    <lineage>
        <taxon>Eukaryota</taxon>
        <taxon>Fungi</taxon>
        <taxon>Fungi incertae sedis</taxon>
        <taxon>Mucoromycota</taxon>
        <taxon>Glomeromycotina</taxon>
        <taxon>Glomeromycetes</taxon>
        <taxon>Diversisporales</taxon>
        <taxon>Gigasporaceae</taxon>
        <taxon>Cetraspora</taxon>
    </lineage>
</organism>
<evidence type="ECO:0000256" key="1">
    <source>
        <dbReference type="SAM" id="Coils"/>
    </source>
</evidence>
<feature type="coiled-coil region" evidence="1">
    <location>
        <begin position="170"/>
        <end position="200"/>
    </location>
</feature>
<protein>
    <submittedName>
        <fullName evidence="2">7387_t:CDS:1</fullName>
    </submittedName>
</protein>
<dbReference type="EMBL" id="CAJVQA010029542">
    <property type="protein sequence ID" value="CAG8797237.1"/>
    <property type="molecule type" value="Genomic_DNA"/>
</dbReference>
<comment type="caution">
    <text evidence="2">The sequence shown here is derived from an EMBL/GenBank/DDBJ whole genome shotgun (WGS) entry which is preliminary data.</text>
</comment>
<reference evidence="2" key="1">
    <citation type="submission" date="2021-06" db="EMBL/GenBank/DDBJ databases">
        <authorList>
            <person name="Kallberg Y."/>
            <person name="Tangrot J."/>
            <person name="Rosling A."/>
        </authorList>
    </citation>
    <scope>NUCLEOTIDE SEQUENCE</scope>
    <source>
        <strain evidence="2">FL966</strain>
    </source>
</reference>
<sequence length="232" mass="27283">MLANLQELLYPLCGFLNQLQKDTARLYEVLHCFGYIMKIFECQEDFEFGTRMKACIESFANLSWTHIGQWLKYYYEAWFNCKSMSILAELIKYKRKIDPYDSESFKQFKGNLNICGLLWGYYILIAEPGCRLHVAAPILLGDENVEQELVITDLDYQVSDDNDVEEVTAIRSHNQKNRSLEENEDLVAEEEQRWENLINEWIEVGERENKFKNKDDEILLLSEWDADFSLGG</sequence>
<dbReference type="AlphaFoldDB" id="A0A9N9JWC9"/>